<dbReference type="Proteomes" id="UP000612680">
    <property type="component" value="Chromosome"/>
</dbReference>
<dbReference type="RefSeq" id="WP_204658180.1">
    <property type="nucleotide sequence ID" value="NZ_CP056775.1"/>
</dbReference>
<reference evidence="2 3" key="1">
    <citation type="submission" date="2020-06" db="EMBL/GenBank/DDBJ databases">
        <title>Dyadobacter sandarakinus sp. nov., isolated from the soil of the Arctic Yellow River Station.</title>
        <authorList>
            <person name="Zhang Y."/>
            <person name="Peng F."/>
        </authorList>
    </citation>
    <scope>NUCLEOTIDE SEQUENCE [LARGE SCALE GENOMIC DNA]</scope>
    <source>
        <strain evidence="2 3">Q3-56</strain>
    </source>
</reference>
<protein>
    <submittedName>
        <fullName evidence="2">IS3 family transposase</fullName>
    </submittedName>
</protein>
<evidence type="ECO:0000259" key="1">
    <source>
        <dbReference type="Pfam" id="PF13276"/>
    </source>
</evidence>
<name>A0ABX7I9P6_9BACT</name>
<keyword evidence="3" id="KW-1185">Reference proteome</keyword>
<proteinExistence type="predicted"/>
<evidence type="ECO:0000313" key="3">
    <source>
        <dbReference type="Proteomes" id="UP000612680"/>
    </source>
</evidence>
<dbReference type="InterPro" id="IPR025948">
    <property type="entry name" value="HTH-like_dom"/>
</dbReference>
<gene>
    <name evidence="2" type="ORF">HWI92_18905</name>
</gene>
<accession>A0ABX7I9P6</accession>
<organism evidence="2 3">
    <name type="scientific">Dyadobacter sandarakinus</name>
    <dbReference type="NCBI Taxonomy" id="2747268"/>
    <lineage>
        <taxon>Bacteria</taxon>
        <taxon>Pseudomonadati</taxon>
        <taxon>Bacteroidota</taxon>
        <taxon>Cytophagia</taxon>
        <taxon>Cytophagales</taxon>
        <taxon>Spirosomataceae</taxon>
        <taxon>Dyadobacter</taxon>
    </lineage>
</organism>
<dbReference type="Pfam" id="PF13276">
    <property type="entry name" value="HTH_21"/>
    <property type="match status" value="1"/>
</dbReference>
<evidence type="ECO:0000313" key="2">
    <source>
        <dbReference type="EMBL" id="QRR02836.1"/>
    </source>
</evidence>
<sequence length="164" mass="18941">MLQILKIPRSSFYYHLQTKSVPGKHEDAKRQSRTIRTIYHQHKGRLGYRRITLAMKNTGTCINHKTVLKLMKQSGLRPLIRTRKYCSYKGKTGRVAPNVLKRAFHSQRPGQKWATNVIEFKVKDQKLYLSPIIGLFNGEIVSYNLSQSPTSSRWPICSKPRSGN</sequence>
<dbReference type="EMBL" id="CP056775">
    <property type="protein sequence ID" value="QRR02836.1"/>
    <property type="molecule type" value="Genomic_DNA"/>
</dbReference>
<dbReference type="InterPro" id="IPR050900">
    <property type="entry name" value="Transposase_IS3/IS150/IS904"/>
</dbReference>
<feature type="domain" description="HTH-like" evidence="1">
    <location>
        <begin position="28"/>
        <end position="84"/>
    </location>
</feature>
<dbReference type="PANTHER" id="PTHR46889">
    <property type="entry name" value="TRANSPOSASE INSF FOR INSERTION SEQUENCE IS3B-RELATED"/>
    <property type="match status" value="1"/>
</dbReference>
<dbReference type="PANTHER" id="PTHR46889:SF4">
    <property type="entry name" value="TRANSPOSASE INSO FOR INSERTION SEQUENCE ELEMENT IS911B-RELATED"/>
    <property type="match status" value="1"/>
</dbReference>